<accession>A0A7Y9NLE7</accession>
<dbReference type="AlphaFoldDB" id="A0A7Y9NLE7"/>
<evidence type="ECO:0000313" key="2">
    <source>
        <dbReference type="Proteomes" id="UP000534186"/>
    </source>
</evidence>
<proteinExistence type="predicted"/>
<organism evidence="1 2">
    <name type="scientific">Tunturiibacter lichenicola</name>
    <dbReference type="NCBI Taxonomy" id="2051959"/>
    <lineage>
        <taxon>Bacteria</taxon>
        <taxon>Pseudomonadati</taxon>
        <taxon>Acidobacteriota</taxon>
        <taxon>Terriglobia</taxon>
        <taxon>Terriglobales</taxon>
        <taxon>Acidobacteriaceae</taxon>
        <taxon>Tunturiibacter</taxon>
    </lineage>
</organism>
<dbReference type="Proteomes" id="UP000534186">
    <property type="component" value="Unassembled WGS sequence"/>
</dbReference>
<protein>
    <submittedName>
        <fullName evidence="1">Uncharacterized protein</fullName>
    </submittedName>
</protein>
<reference evidence="1 2" key="1">
    <citation type="submission" date="2020-07" db="EMBL/GenBank/DDBJ databases">
        <title>Genomic Encyclopedia of Type Strains, Phase IV (KMG-V): Genome sequencing to study the core and pangenomes of soil and plant-associated prokaryotes.</title>
        <authorList>
            <person name="Whitman W."/>
        </authorList>
    </citation>
    <scope>NUCLEOTIDE SEQUENCE [LARGE SCALE GENOMIC DNA]</scope>
    <source>
        <strain evidence="1 2">M8UP30</strain>
    </source>
</reference>
<sequence>MTEFQSLDFDTMTPADFETYLPEFFANGDGHVSTDPRLQTFLRNNPDCAALVRDLEAIADQARSLFEPTEDQDPSDTVWSNIQNKLKQGVSVSGEDDSPIPQTV</sequence>
<gene>
    <name evidence="1" type="ORF">HDF12_001340</name>
</gene>
<evidence type="ECO:0000313" key="1">
    <source>
        <dbReference type="EMBL" id="NYF50975.1"/>
    </source>
</evidence>
<comment type="caution">
    <text evidence="1">The sequence shown here is derived from an EMBL/GenBank/DDBJ whole genome shotgun (WGS) entry which is preliminary data.</text>
</comment>
<name>A0A7Y9NLE7_9BACT</name>
<dbReference type="EMBL" id="JACCCV010000001">
    <property type="protein sequence ID" value="NYF50975.1"/>
    <property type="molecule type" value="Genomic_DNA"/>
</dbReference>